<reference evidence="4 5" key="1">
    <citation type="submission" date="2022-06" db="EMBL/GenBank/DDBJ databases">
        <title>Genomic Encyclopedia of Archaeal and Bacterial Type Strains, Phase II (KMG-II): from individual species to whole genera.</title>
        <authorList>
            <person name="Goeker M."/>
        </authorList>
    </citation>
    <scope>NUCLEOTIDE SEQUENCE [LARGE SCALE GENOMIC DNA]</scope>
    <source>
        <strain evidence="4 5">DSM 40477</strain>
    </source>
</reference>
<dbReference type="Gene3D" id="1.10.287.110">
    <property type="entry name" value="DnaJ domain"/>
    <property type="match status" value="1"/>
</dbReference>
<keyword evidence="2" id="KW-0472">Membrane</keyword>
<name>A0ABT1HMV5_STRSD</name>
<dbReference type="PROSITE" id="PS00636">
    <property type="entry name" value="DNAJ_1"/>
    <property type="match status" value="1"/>
</dbReference>
<dbReference type="InterPro" id="IPR011528">
    <property type="entry name" value="NERD"/>
</dbReference>
<dbReference type="SUPFAM" id="SSF46565">
    <property type="entry name" value="Chaperone J-domain"/>
    <property type="match status" value="1"/>
</dbReference>
<keyword evidence="2" id="KW-0812">Transmembrane</keyword>
<evidence type="ECO:0000313" key="4">
    <source>
        <dbReference type="EMBL" id="MCP2256835.1"/>
    </source>
</evidence>
<feature type="transmembrane region" description="Helical" evidence="2">
    <location>
        <begin position="142"/>
        <end position="161"/>
    </location>
</feature>
<feature type="transmembrane region" description="Helical" evidence="2">
    <location>
        <begin position="167"/>
        <end position="186"/>
    </location>
</feature>
<evidence type="ECO:0000313" key="5">
    <source>
        <dbReference type="Proteomes" id="UP001205311"/>
    </source>
</evidence>
<dbReference type="InterPro" id="IPR001623">
    <property type="entry name" value="DnaJ_domain"/>
</dbReference>
<dbReference type="PANTHER" id="PTHR44240:SF10">
    <property type="entry name" value="J DOMAIN-CONTAINING PROTEIN"/>
    <property type="match status" value="1"/>
</dbReference>
<dbReference type="Pfam" id="PF08378">
    <property type="entry name" value="NERD"/>
    <property type="match status" value="1"/>
</dbReference>
<dbReference type="Pfam" id="PF00226">
    <property type="entry name" value="DnaJ"/>
    <property type="match status" value="1"/>
</dbReference>
<sequence>MPEVDYYELLGVDRAASAAEIKSAYRSLAKVMHPDAGGTAGTFRLLRQAYETLTDPVLRAEYDRRGEDDRRGEPPTPAAPRARTSWARPRGAGRTTRARSFGDDPDFVPEAPHVAVDDIPWWHRTNPEEPIRYTPYTGPGHAPLVTALGGAVLLLPVLLLVDLTPLLLGLWLLVLVAAAALVQRLVRAYLTAARADRDFAAEFDGRRVYGQPGRERDEYGERLTADLLDRYLTRLPGARIFHGLAVPGSVFADVDHAVLCGRRLVLVESKSWLPGHYGTDENGTLYRNGHLFRGGGVRLPEAVARYRELLPDVEVRGALLIYPSRAGEVTTDEPADVPAPPMTPEWFVRQVGEWLSREPVTVDREVFRRVLGQVVSDPASV</sequence>
<dbReference type="InterPro" id="IPR036869">
    <property type="entry name" value="J_dom_sf"/>
</dbReference>
<dbReference type="PRINTS" id="PR00625">
    <property type="entry name" value="JDOMAIN"/>
</dbReference>
<dbReference type="InterPro" id="IPR018253">
    <property type="entry name" value="DnaJ_domain_CS"/>
</dbReference>
<dbReference type="RefSeq" id="WP_253667813.1">
    <property type="nucleotide sequence ID" value="NZ_JAMTCP010000002.1"/>
</dbReference>
<feature type="domain" description="J" evidence="3">
    <location>
        <begin position="5"/>
        <end position="66"/>
    </location>
</feature>
<evidence type="ECO:0000256" key="1">
    <source>
        <dbReference type="SAM" id="MobiDB-lite"/>
    </source>
</evidence>
<gene>
    <name evidence="4" type="ORF">LX15_000518</name>
</gene>
<dbReference type="PROSITE" id="PS50076">
    <property type="entry name" value="DNAJ_2"/>
    <property type="match status" value="1"/>
</dbReference>
<feature type="compositionally biased region" description="Low complexity" evidence="1">
    <location>
        <begin position="79"/>
        <end position="99"/>
    </location>
</feature>
<proteinExistence type="predicted"/>
<dbReference type="CDD" id="cd06257">
    <property type="entry name" value="DnaJ"/>
    <property type="match status" value="1"/>
</dbReference>
<feature type="region of interest" description="Disordered" evidence="1">
    <location>
        <begin position="57"/>
        <end position="105"/>
    </location>
</feature>
<dbReference type="Proteomes" id="UP001205311">
    <property type="component" value="Unassembled WGS sequence"/>
</dbReference>
<protein>
    <submittedName>
        <fullName evidence="4">Nuclease-related domain-containing protein</fullName>
    </submittedName>
</protein>
<comment type="caution">
    <text evidence="4">The sequence shown here is derived from an EMBL/GenBank/DDBJ whole genome shotgun (WGS) entry which is preliminary data.</text>
</comment>
<dbReference type="InterPro" id="IPR052276">
    <property type="entry name" value="Diphthamide-biosynth_chaperone"/>
</dbReference>
<accession>A0ABT1HMV5</accession>
<dbReference type="PANTHER" id="PTHR44240">
    <property type="entry name" value="DNAJ DOMAIN (PROKARYOTIC HEAT SHOCK PROTEIN)-RELATED"/>
    <property type="match status" value="1"/>
</dbReference>
<feature type="compositionally biased region" description="Basic and acidic residues" evidence="1">
    <location>
        <begin position="58"/>
        <end position="73"/>
    </location>
</feature>
<evidence type="ECO:0000259" key="3">
    <source>
        <dbReference type="PROSITE" id="PS50076"/>
    </source>
</evidence>
<organism evidence="4 5">
    <name type="scientific">Streptoalloteichus tenebrarius (strain ATCC 17920 / DSM 40477 / JCM 4838 / CBS 697.72 / NBRC 16177 / NCIMB 11028 / NRRL B-12390 / A12253. 1 / ISP 5477)</name>
    <name type="common">Streptomyces tenebrarius</name>
    <dbReference type="NCBI Taxonomy" id="1933"/>
    <lineage>
        <taxon>Bacteria</taxon>
        <taxon>Bacillati</taxon>
        <taxon>Actinomycetota</taxon>
        <taxon>Actinomycetes</taxon>
        <taxon>Pseudonocardiales</taxon>
        <taxon>Pseudonocardiaceae</taxon>
        <taxon>Streptoalloteichus</taxon>
    </lineage>
</organism>
<dbReference type="SMART" id="SM00271">
    <property type="entry name" value="DnaJ"/>
    <property type="match status" value="1"/>
</dbReference>
<evidence type="ECO:0000256" key="2">
    <source>
        <dbReference type="SAM" id="Phobius"/>
    </source>
</evidence>
<keyword evidence="2" id="KW-1133">Transmembrane helix</keyword>
<dbReference type="EMBL" id="JAMTCP010000002">
    <property type="protein sequence ID" value="MCP2256835.1"/>
    <property type="molecule type" value="Genomic_DNA"/>
</dbReference>
<keyword evidence="5" id="KW-1185">Reference proteome</keyword>